<reference evidence="1 2" key="1">
    <citation type="journal article" date="2012" name="J. Bacteriol.">
        <title>Draft Genome Sequence of the Purple Photosynthetic Bacterium Phaeospirillum molischianum DSM120, a Particularly Versatile Bacterium.</title>
        <authorList>
            <person name="Duquesne K."/>
            <person name="Prima V."/>
            <person name="Ji B."/>
            <person name="Rouy Z."/>
            <person name="Medigue C."/>
            <person name="Talla E."/>
            <person name="Sturgis J.N."/>
        </authorList>
    </citation>
    <scope>NUCLEOTIDE SEQUENCE [LARGE SCALE GENOMIC DNA]</scope>
    <source>
        <strain evidence="2">DSM120</strain>
    </source>
</reference>
<dbReference type="EMBL" id="CAHP01000001">
    <property type="protein sequence ID" value="CCG39610.1"/>
    <property type="molecule type" value="Genomic_DNA"/>
</dbReference>
<comment type="caution">
    <text evidence="1">The sequence shown here is derived from an EMBL/GenBank/DDBJ whole genome shotgun (WGS) entry which is preliminary data.</text>
</comment>
<accession>H8FMM2</accession>
<organism evidence="1 2">
    <name type="scientific">Magnetospirillum molischianum DSM 120</name>
    <dbReference type="NCBI Taxonomy" id="1150626"/>
    <lineage>
        <taxon>Bacteria</taxon>
        <taxon>Pseudomonadati</taxon>
        <taxon>Pseudomonadota</taxon>
        <taxon>Alphaproteobacteria</taxon>
        <taxon>Rhodospirillales</taxon>
        <taxon>Rhodospirillaceae</taxon>
        <taxon>Magnetospirillum</taxon>
    </lineage>
</organism>
<name>H8FMM2_MAGML</name>
<gene>
    <name evidence="1" type="ORF">PHAMO_10035</name>
</gene>
<proteinExistence type="predicted"/>
<dbReference type="AlphaFoldDB" id="H8FMM2"/>
<keyword evidence="2" id="KW-1185">Reference proteome</keyword>
<evidence type="ECO:0000313" key="1">
    <source>
        <dbReference type="EMBL" id="CCG39610.1"/>
    </source>
</evidence>
<dbReference type="Proteomes" id="UP000004169">
    <property type="component" value="Unassembled WGS sequence"/>
</dbReference>
<sequence length="50" mass="5840">MNLNYLLRIAVWLTPALRFIDPTLASPLTSRIRLFAMRSDRHGEKNGYHL</sequence>
<protein>
    <submittedName>
        <fullName evidence="1">Uncharacterized protein</fullName>
    </submittedName>
</protein>
<evidence type="ECO:0000313" key="2">
    <source>
        <dbReference type="Proteomes" id="UP000004169"/>
    </source>
</evidence>